<dbReference type="Gene3D" id="1.20.1640.10">
    <property type="entry name" value="Multidrug efflux transporter AcrB transmembrane domain"/>
    <property type="match status" value="2"/>
</dbReference>
<dbReference type="AlphaFoldDB" id="A0A395JLX4"/>
<feature type="transmembrane region" description="Helical" evidence="1">
    <location>
        <begin position="525"/>
        <end position="548"/>
    </location>
</feature>
<evidence type="ECO:0000256" key="1">
    <source>
        <dbReference type="SAM" id="Phobius"/>
    </source>
</evidence>
<keyword evidence="3" id="KW-1185">Reference proteome</keyword>
<dbReference type="Gene3D" id="3.30.70.1430">
    <property type="entry name" value="Multidrug efflux transporter AcrB pore domain"/>
    <property type="match status" value="2"/>
</dbReference>
<dbReference type="Pfam" id="PF00873">
    <property type="entry name" value="ACR_tran"/>
    <property type="match status" value="1"/>
</dbReference>
<feature type="transmembrane region" description="Helical" evidence="1">
    <location>
        <begin position="424"/>
        <end position="447"/>
    </location>
</feature>
<feature type="transmembrane region" description="Helical" evidence="1">
    <location>
        <begin position="911"/>
        <end position="931"/>
    </location>
</feature>
<evidence type="ECO:0000313" key="3">
    <source>
        <dbReference type="Proteomes" id="UP000253083"/>
    </source>
</evidence>
<evidence type="ECO:0000313" key="2">
    <source>
        <dbReference type="EMBL" id="RBP51599.1"/>
    </source>
</evidence>
<dbReference type="Gene3D" id="3.30.70.1440">
    <property type="entry name" value="Multidrug efflux transporter AcrB pore domain"/>
    <property type="match status" value="1"/>
</dbReference>
<dbReference type="GO" id="GO:0042910">
    <property type="term" value="F:xenobiotic transmembrane transporter activity"/>
    <property type="evidence" value="ECO:0007669"/>
    <property type="project" value="TreeGrafter"/>
</dbReference>
<keyword evidence="1" id="KW-0812">Transmembrane</keyword>
<comment type="caution">
    <text evidence="2">The sequence shown here is derived from an EMBL/GenBank/DDBJ whole genome shotgun (WGS) entry which is preliminary data.</text>
</comment>
<feature type="transmembrane region" description="Helical" evidence="1">
    <location>
        <begin position="355"/>
        <end position="376"/>
    </location>
</feature>
<feature type="transmembrane region" description="Helical" evidence="1">
    <location>
        <begin position="859"/>
        <end position="878"/>
    </location>
</feature>
<dbReference type="RefSeq" id="WP_113954354.1">
    <property type="nucleotide sequence ID" value="NZ_QNRT01000002.1"/>
</dbReference>
<dbReference type="SUPFAM" id="SSF82714">
    <property type="entry name" value="Multidrug efflux transporter AcrB TolC docking domain, DN and DC subdomains"/>
    <property type="match status" value="2"/>
</dbReference>
<accession>A0A395JLX4</accession>
<dbReference type="PANTHER" id="PTHR32063:SF33">
    <property type="entry name" value="RND SUPERFAMILY EFFLUX PUMP PERMEASE COMPONENT"/>
    <property type="match status" value="1"/>
</dbReference>
<dbReference type="Proteomes" id="UP000253083">
    <property type="component" value="Unassembled WGS sequence"/>
</dbReference>
<dbReference type="PRINTS" id="PR00702">
    <property type="entry name" value="ACRIFLAVINRP"/>
</dbReference>
<keyword evidence="1" id="KW-0472">Membrane</keyword>
<dbReference type="GO" id="GO:0005886">
    <property type="term" value="C:plasma membrane"/>
    <property type="evidence" value="ECO:0007669"/>
    <property type="project" value="TreeGrafter"/>
</dbReference>
<dbReference type="EMBL" id="QNRT01000002">
    <property type="protein sequence ID" value="RBP51599.1"/>
    <property type="molecule type" value="Genomic_DNA"/>
</dbReference>
<gene>
    <name evidence="2" type="ORF">DFR28_1021029</name>
</gene>
<dbReference type="InterPro" id="IPR027463">
    <property type="entry name" value="AcrB_DN_DC_subdom"/>
</dbReference>
<proteinExistence type="predicted"/>
<feature type="transmembrane region" description="Helical" evidence="1">
    <location>
        <begin position="459"/>
        <end position="478"/>
    </location>
</feature>
<sequence length="1041" mass="114923">MRSLIAWWADNHVAANLMMIAIIVAGILGFNKLEREIFPTIAFPGMQVVVVWPGASPRDVEEQIVSRIEESLKDLENLDWIRSESGEGYGGVYIMAENASDFASVMDDVTSRVRGISSLPPDIEQPRITQWVTREEMMRIAVHGNVGERELKRLAEDMRREVAQLKGVSVVETFGTRNEEISIEVSESALRRYRISFDEITRAIRGSSINLSAGNVRTGGGEYTLRTDNLADTEIDFSSIVVRQLSSGGVITVGDVATVIDGFEENEILATLNGEPAVLVQVMSSEVMDVVQMSESVNEWMEKRRASLPPGVSLTLWQDSAVDFNSRMSTIGAAAFSGLILVFIVLFLTLRPIVAFWVSVGVGTAYAGAFVLMPMLGVSLNMLSTFAFLLVLGIVVDDAIIIGERIHTEVESGNGGLKGAVDGAFRVSKPVIFGVLTTIIAFLPWLFISGATSEFTRQISWVVILALVFSLIESLFILPAHLANIKPVHTHNVFTRAQNRIAESIVWFGDVKFGKLLRKVLRFPGLTLVSFVALFIVVVIGLMGGGYVKSSFNPEIDAEQVDVNIDLREGTTYDRALEILDQIQHAQSQLIKEVEEGAEDGDNNQVIENWYTRSRRDSVIAIMRLAPAEVRALTAKEVALRLRDLIGPVPEAKSVSVGYSMDSNGPDLDISVRHPDLDQLQLAVDEITDKLRGFSSLYDVSNNLDSASEELRFQLKPGAEQLGVTLAQVMQQIRQAYYGDEVQRLPRASQDVRVMVRYPQASRNSLESLKHFRVRTNDGREVPLTSLVDISYGPGLKEIQHWDGLRSARVQGYLREPVMKEIMKEMNEQFFPKLEDKYPGLTRAAIGQQVAEAEFNAEIGRLGLIALFAVLFLLAIAFKSYFQPVVIIVALPFAFVGAVLGHFLLNESFSLFSIFGVVAAFGVVINDNLVLVDSFNEYRLKGLNVTEAIVKAGKSRFRAILITSVTTFVGLIPLMLEQSSQAAFLKPVVISLAFALLVAFFVTLFLVPALLVLGDRFWGFMGRGANSVKLKANYVKAKFEA</sequence>
<feature type="transmembrane region" description="Helical" evidence="1">
    <location>
        <begin position="12"/>
        <end position="30"/>
    </location>
</feature>
<feature type="transmembrane region" description="Helical" evidence="1">
    <location>
        <begin position="988"/>
        <end position="1013"/>
    </location>
</feature>
<protein>
    <submittedName>
        <fullName evidence="2">Multidrug efflux pump subunit AcrB</fullName>
    </submittedName>
</protein>
<reference evidence="2 3" key="1">
    <citation type="submission" date="2018-06" db="EMBL/GenBank/DDBJ databases">
        <title>Genomic Encyclopedia of Type Strains, Phase IV (KMG-IV): sequencing the most valuable type-strain genomes for metagenomic binning, comparative biology and taxonomic classification.</title>
        <authorList>
            <person name="Goeker M."/>
        </authorList>
    </citation>
    <scope>NUCLEOTIDE SEQUENCE [LARGE SCALE GENOMIC DNA]</scope>
    <source>
        <strain evidence="2 3">DSM 24032</strain>
    </source>
</reference>
<keyword evidence="1" id="KW-1133">Transmembrane helix</keyword>
<dbReference type="InterPro" id="IPR001036">
    <property type="entry name" value="Acrflvin-R"/>
</dbReference>
<dbReference type="OrthoDB" id="5287122at2"/>
<organism evidence="2 3">
    <name type="scientific">Arenicella xantha</name>
    <dbReference type="NCBI Taxonomy" id="644221"/>
    <lineage>
        <taxon>Bacteria</taxon>
        <taxon>Pseudomonadati</taxon>
        <taxon>Pseudomonadota</taxon>
        <taxon>Gammaproteobacteria</taxon>
        <taxon>Arenicellales</taxon>
        <taxon>Arenicellaceae</taxon>
        <taxon>Arenicella</taxon>
    </lineage>
</organism>
<dbReference type="SUPFAM" id="SSF82693">
    <property type="entry name" value="Multidrug efflux transporter AcrB pore domain, PN1, PN2, PC1 and PC2 subdomains"/>
    <property type="match status" value="2"/>
</dbReference>
<feature type="transmembrane region" description="Helical" evidence="1">
    <location>
        <begin position="959"/>
        <end position="976"/>
    </location>
</feature>
<feature type="transmembrane region" description="Helical" evidence="1">
    <location>
        <begin position="382"/>
        <end position="403"/>
    </location>
</feature>
<dbReference type="PANTHER" id="PTHR32063">
    <property type="match status" value="1"/>
</dbReference>
<dbReference type="Gene3D" id="3.30.70.1320">
    <property type="entry name" value="Multidrug efflux transporter AcrB pore domain like"/>
    <property type="match status" value="1"/>
</dbReference>
<dbReference type="Gene3D" id="3.30.2090.10">
    <property type="entry name" value="Multidrug efflux transporter AcrB TolC docking domain, DN and DC subdomains"/>
    <property type="match status" value="2"/>
</dbReference>
<feature type="transmembrane region" description="Helical" evidence="1">
    <location>
        <begin position="885"/>
        <end position="905"/>
    </location>
</feature>
<dbReference type="InParanoid" id="A0A395JLX4"/>
<name>A0A395JLX4_9GAMM</name>
<feature type="transmembrane region" description="Helical" evidence="1">
    <location>
        <begin position="328"/>
        <end position="348"/>
    </location>
</feature>
<dbReference type="SUPFAM" id="SSF82866">
    <property type="entry name" value="Multidrug efflux transporter AcrB transmembrane domain"/>
    <property type="match status" value="2"/>
</dbReference>